<feature type="region of interest" description="Disordered" evidence="1">
    <location>
        <begin position="147"/>
        <end position="306"/>
    </location>
</feature>
<dbReference type="CDD" id="cd14279">
    <property type="entry name" value="CUE"/>
    <property type="match status" value="1"/>
</dbReference>
<keyword evidence="4" id="KW-1185">Reference proteome</keyword>
<organism evidence="3 4">
    <name type="scientific">Gloeophyllum trabeum (strain ATCC 11539 / FP-39264 / Madison 617)</name>
    <name type="common">Brown rot fungus</name>
    <dbReference type="NCBI Taxonomy" id="670483"/>
    <lineage>
        <taxon>Eukaryota</taxon>
        <taxon>Fungi</taxon>
        <taxon>Dikarya</taxon>
        <taxon>Basidiomycota</taxon>
        <taxon>Agaricomycotina</taxon>
        <taxon>Agaricomycetes</taxon>
        <taxon>Gloeophyllales</taxon>
        <taxon>Gloeophyllaceae</taxon>
        <taxon>Gloeophyllum</taxon>
    </lineage>
</organism>
<feature type="region of interest" description="Disordered" evidence="1">
    <location>
        <begin position="73"/>
        <end position="112"/>
    </location>
</feature>
<feature type="compositionally biased region" description="Polar residues" evidence="1">
    <location>
        <begin position="147"/>
        <end position="176"/>
    </location>
</feature>
<evidence type="ECO:0000259" key="2">
    <source>
        <dbReference type="PROSITE" id="PS51140"/>
    </source>
</evidence>
<feature type="non-terminal residue" evidence="3">
    <location>
        <position position="1"/>
    </location>
</feature>
<name>S7QCS3_GLOTA</name>
<dbReference type="OrthoDB" id="9942608at2759"/>
<dbReference type="STRING" id="670483.S7QCS3"/>
<dbReference type="SUPFAM" id="SSF46934">
    <property type="entry name" value="UBA-like"/>
    <property type="match status" value="1"/>
</dbReference>
<dbReference type="GO" id="GO:0006511">
    <property type="term" value="P:ubiquitin-dependent protein catabolic process"/>
    <property type="evidence" value="ECO:0007669"/>
    <property type="project" value="TreeGrafter"/>
</dbReference>
<dbReference type="OMA" id="MFPDFDV"/>
<dbReference type="EMBL" id="KB469299">
    <property type="protein sequence ID" value="EPQ57676.1"/>
    <property type="molecule type" value="Genomic_DNA"/>
</dbReference>
<accession>S7QCS3</accession>
<proteinExistence type="predicted"/>
<dbReference type="KEGG" id="gtr:GLOTRDRAFT_17842"/>
<dbReference type="InterPro" id="IPR009060">
    <property type="entry name" value="UBA-like_sf"/>
</dbReference>
<sequence>DPRVASLQPMFPDFDATILHSVLESVGWDQDRAVDTLLGMNDPDYVSQHQSGPPAPSQTDLDEQLARRLMLEEEQEQQAAIQRNHQWSPSNQQSRGRTGYSPPQGGEGAERDTMAEVQEQFNKVAEVGKKTFTSIVSKVKAKMQEFDQSMQGQGSSAGTTPNWGGTGSSSYPQAAQQPAGDRHSQQAYYAPNPYTDRIAQPVAIGQAPPSSATAQGYDVSPNPTPQTPSPNSTNLPSPSSFPAPHSDTPRPPATQTGPPTPSIDPSKIGLLPKRPVSLVRDQHSSTRPRDDDDELEYVENPFEDRK</sequence>
<gene>
    <name evidence="3" type="ORF">GLOTRDRAFT_17842</name>
</gene>
<dbReference type="PANTHER" id="PTHR16461:SF5">
    <property type="entry name" value="TOLL-INTERACTING PROTEIN"/>
    <property type="match status" value="1"/>
</dbReference>
<dbReference type="eggNOG" id="ENOG502S9QN">
    <property type="taxonomic scope" value="Eukaryota"/>
</dbReference>
<dbReference type="HOGENOM" id="CLU_039542_0_0_1"/>
<dbReference type="PROSITE" id="PS51140">
    <property type="entry name" value="CUE"/>
    <property type="match status" value="1"/>
</dbReference>
<dbReference type="RefSeq" id="XP_007863866.1">
    <property type="nucleotide sequence ID" value="XM_007865675.2"/>
</dbReference>
<dbReference type="GO" id="GO:0031624">
    <property type="term" value="F:ubiquitin conjugating enzyme binding"/>
    <property type="evidence" value="ECO:0007669"/>
    <property type="project" value="TreeGrafter"/>
</dbReference>
<evidence type="ECO:0000313" key="3">
    <source>
        <dbReference type="EMBL" id="EPQ57676.1"/>
    </source>
</evidence>
<dbReference type="PANTHER" id="PTHR16461">
    <property type="entry name" value="TOLL-INTERACTING PROTEIN"/>
    <property type="match status" value="1"/>
</dbReference>
<feature type="compositionally biased region" description="Polar residues" evidence="1">
    <location>
        <begin position="84"/>
        <end position="96"/>
    </location>
</feature>
<evidence type="ECO:0000313" key="4">
    <source>
        <dbReference type="Proteomes" id="UP000030669"/>
    </source>
</evidence>
<feature type="non-terminal residue" evidence="3">
    <location>
        <position position="306"/>
    </location>
</feature>
<dbReference type="Gene3D" id="1.10.8.10">
    <property type="entry name" value="DNA helicase RuvA subunit, C-terminal domain"/>
    <property type="match status" value="1"/>
</dbReference>
<feature type="compositionally biased region" description="Low complexity" evidence="1">
    <location>
        <begin position="229"/>
        <end position="242"/>
    </location>
</feature>
<dbReference type="InterPro" id="IPR003892">
    <property type="entry name" value="CUE"/>
</dbReference>
<feature type="domain" description="CUE" evidence="2">
    <location>
        <begin position="1"/>
        <end position="42"/>
    </location>
</feature>
<dbReference type="Proteomes" id="UP000030669">
    <property type="component" value="Unassembled WGS sequence"/>
</dbReference>
<feature type="compositionally biased region" description="Basic and acidic residues" evidence="1">
    <location>
        <begin position="280"/>
        <end position="290"/>
    </location>
</feature>
<dbReference type="GO" id="GO:0043130">
    <property type="term" value="F:ubiquitin binding"/>
    <property type="evidence" value="ECO:0007669"/>
    <property type="project" value="InterPro"/>
</dbReference>
<dbReference type="GO" id="GO:0005737">
    <property type="term" value="C:cytoplasm"/>
    <property type="evidence" value="ECO:0007669"/>
    <property type="project" value="TreeGrafter"/>
</dbReference>
<evidence type="ECO:0000256" key="1">
    <source>
        <dbReference type="SAM" id="MobiDB-lite"/>
    </source>
</evidence>
<dbReference type="GeneID" id="19304943"/>
<reference evidence="3 4" key="1">
    <citation type="journal article" date="2012" name="Science">
        <title>The Paleozoic origin of enzymatic lignin decomposition reconstructed from 31 fungal genomes.</title>
        <authorList>
            <person name="Floudas D."/>
            <person name="Binder M."/>
            <person name="Riley R."/>
            <person name="Barry K."/>
            <person name="Blanchette R.A."/>
            <person name="Henrissat B."/>
            <person name="Martinez A.T."/>
            <person name="Otillar R."/>
            <person name="Spatafora J.W."/>
            <person name="Yadav J.S."/>
            <person name="Aerts A."/>
            <person name="Benoit I."/>
            <person name="Boyd A."/>
            <person name="Carlson A."/>
            <person name="Copeland A."/>
            <person name="Coutinho P.M."/>
            <person name="de Vries R.P."/>
            <person name="Ferreira P."/>
            <person name="Findley K."/>
            <person name="Foster B."/>
            <person name="Gaskell J."/>
            <person name="Glotzer D."/>
            <person name="Gorecki P."/>
            <person name="Heitman J."/>
            <person name="Hesse C."/>
            <person name="Hori C."/>
            <person name="Igarashi K."/>
            <person name="Jurgens J.A."/>
            <person name="Kallen N."/>
            <person name="Kersten P."/>
            <person name="Kohler A."/>
            <person name="Kuees U."/>
            <person name="Kumar T.K.A."/>
            <person name="Kuo A."/>
            <person name="LaButti K."/>
            <person name="Larrondo L.F."/>
            <person name="Lindquist E."/>
            <person name="Ling A."/>
            <person name="Lombard V."/>
            <person name="Lucas S."/>
            <person name="Lundell T."/>
            <person name="Martin R."/>
            <person name="McLaughlin D.J."/>
            <person name="Morgenstern I."/>
            <person name="Morin E."/>
            <person name="Murat C."/>
            <person name="Nagy L.G."/>
            <person name="Nolan M."/>
            <person name="Ohm R.A."/>
            <person name="Patyshakuliyeva A."/>
            <person name="Rokas A."/>
            <person name="Ruiz-Duenas F.J."/>
            <person name="Sabat G."/>
            <person name="Salamov A."/>
            <person name="Samejima M."/>
            <person name="Schmutz J."/>
            <person name="Slot J.C."/>
            <person name="St John F."/>
            <person name="Stenlid J."/>
            <person name="Sun H."/>
            <person name="Sun S."/>
            <person name="Syed K."/>
            <person name="Tsang A."/>
            <person name="Wiebenga A."/>
            <person name="Young D."/>
            <person name="Pisabarro A."/>
            <person name="Eastwood D.C."/>
            <person name="Martin F."/>
            <person name="Cullen D."/>
            <person name="Grigoriev I.V."/>
            <person name="Hibbett D.S."/>
        </authorList>
    </citation>
    <scope>NUCLEOTIDE SEQUENCE [LARGE SCALE GENOMIC DNA]</scope>
    <source>
        <strain evidence="3 4">ATCC 11539</strain>
    </source>
</reference>
<dbReference type="AlphaFoldDB" id="S7QCS3"/>
<protein>
    <recommendedName>
        <fullName evidence="2">CUE domain-containing protein</fullName>
    </recommendedName>
</protein>
<feature type="region of interest" description="Disordered" evidence="1">
    <location>
        <begin position="39"/>
        <end position="61"/>
    </location>
</feature>